<dbReference type="InterPro" id="IPR008988">
    <property type="entry name" value="Transcriptional_repressor_C"/>
</dbReference>
<keyword evidence="4" id="KW-1185">Reference proteome</keyword>
<dbReference type="Proteomes" id="UP000002601">
    <property type="component" value="Chromosome"/>
</dbReference>
<sequence length="78" mass="8799">MTKNINLSKILEGRTYAVLGFEAENSDYAQKLRKMGFVEGTQIALAPIKISDPMIFEIRGSRVALRKNEADQIKVEEL</sequence>
<accession>C6BS90</accession>
<gene>
    <name evidence="3" type="ordered locus">Desal_1504</name>
</gene>
<dbReference type="EMBL" id="CP001649">
    <property type="protein sequence ID" value="ACS79566.1"/>
    <property type="molecule type" value="Genomic_DNA"/>
</dbReference>
<name>C6BS90_MARSD</name>
<dbReference type="Gene3D" id="2.30.30.90">
    <property type="match status" value="1"/>
</dbReference>
<dbReference type="PANTHER" id="PTHR42954">
    <property type="entry name" value="FE(2+) TRANSPORT PROTEIN A"/>
    <property type="match status" value="1"/>
</dbReference>
<dbReference type="SMART" id="SM00899">
    <property type="entry name" value="FeoA"/>
    <property type="match status" value="1"/>
</dbReference>
<dbReference type="InterPro" id="IPR052713">
    <property type="entry name" value="FeoA"/>
</dbReference>
<organism evidence="3 4">
    <name type="scientific">Maridesulfovibrio salexigens (strain ATCC 14822 / DSM 2638 / NCIMB 8403 / VKM B-1763)</name>
    <name type="common">Desulfovibrio salexigens</name>
    <dbReference type="NCBI Taxonomy" id="526222"/>
    <lineage>
        <taxon>Bacteria</taxon>
        <taxon>Pseudomonadati</taxon>
        <taxon>Thermodesulfobacteriota</taxon>
        <taxon>Desulfovibrionia</taxon>
        <taxon>Desulfovibrionales</taxon>
        <taxon>Desulfovibrionaceae</taxon>
        <taxon>Maridesulfovibrio</taxon>
    </lineage>
</organism>
<dbReference type="OrthoDB" id="9811076at2"/>
<dbReference type="KEGG" id="dsa:Desal_1504"/>
<dbReference type="eggNOG" id="COG1918">
    <property type="taxonomic scope" value="Bacteria"/>
</dbReference>
<evidence type="ECO:0000256" key="1">
    <source>
        <dbReference type="ARBA" id="ARBA00023004"/>
    </source>
</evidence>
<feature type="domain" description="Ferrous iron transporter FeoA-like" evidence="2">
    <location>
        <begin position="5"/>
        <end position="77"/>
    </location>
</feature>
<keyword evidence="1" id="KW-0408">Iron</keyword>
<dbReference type="Pfam" id="PF04023">
    <property type="entry name" value="FeoA"/>
    <property type="match status" value="1"/>
</dbReference>
<dbReference type="HOGENOM" id="CLU_150646_12_0_7"/>
<dbReference type="InterPro" id="IPR007167">
    <property type="entry name" value="Fe-transptr_FeoA-like"/>
</dbReference>
<evidence type="ECO:0000313" key="3">
    <source>
        <dbReference type="EMBL" id="ACS79566.1"/>
    </source>
</evidence>
<dbReference type="RefSeq" id="WP_015851384.1">
    <property type="nucleotide sequence ID" value="NC_012881.1"/>
</dbReference>
<protein>
    <submittedName>
        <fullName evidence="3">FeoA family protein</fullName>
    </submittedName>
</protein>
<dbReference type="SUPFAM" id="SSF50037">
    <property type="entry name" value="C-terminal domain of transcriptional repressors"/>
    <property type="match status" value="1"/>
</dbReference>
<reference evidence="3 4" key="1">
    <citation type="submission" date="2009-06" db="EMBL/GenBank/DDBJ databases">
        <title>Complete sequence of Desulfovibrio salexigens DSM 2638.</title>
        <authorList>
            <consortium name="US DOE Joint Genome Institute"/>
            <person name="Lucas S."/>
            <person name="Copeland A."/>
            <person name="Lapidus A."/>
            <person name="Glavina del Rio T."/>
            <person name="Tice H."/>
            <person name="Bruce D."/>
            <person name="Goodwin L."/>
            <person name="Pitluck S."/>
            <person name="Munk A.C."/>
            <person name="Brettin T."/>
            <person name="Detter J.C."/>
            <person name="Han C."/>
            <person name="Tapia R."/>
            <person name="Larimer F."/>
            <person name="Land M."/>
            <person name="Hauser L."/>
            <person name="Kyrpides N."/>
            <person name="Anderson I."/>
            <person name="Wall J.D."/>
            <person name="Arkin A.P."/>
            <person name="Dehal P."/>
            <person name="Chivian D."/>
            <person name="Giles B."/>
            <person name="Hazen T.C."/>
        </authorList>
    </citation>
    <scope>NUCLEOTIDE SEQUENCE [LARGE SCALE GENOMIC DNA]</scope>
    <source>
        <strain evidence="4">ATCC 14822 / DSM 2638 / NCIMB 8403 / VKM B-1763</strain>
    </source>
</reference>
<dbReference type="STRING" id="526222.Desal_1504"/>
<dbReference type="InterPro" id="IPR038157">
    <property type="entry name" value="FeoA_core_dom"/>
</dbReference>
<dbReference type="GO" id="GO:0046914">
    <property type="term" value="F:transition metal ion binding"/>
    <property type="evidence" value="ECO:0007669"/>
    <property type="project" value="InterPro"/>
</dbReference>
<evidence type="ECO:0000313" key="4">
    <source>
        <dbReference type="Proteomes" id="UP000002601"/>
    </source>
</evidence>
<dbReference type="PANTHER" id="PTHR42954:SF2">
    <property type="entry name" value="FE(2+) TRANSPORT PROTEIN A"/>
    <property type="match status" value="1"/>
</dbReference>
<dbReference type="AlphaFoldDB" id="C6BS90"/>
<evidence type="ECO:0000259" key="2">
    <source>
        <dbReference type="SMART" id="SM00899"/>
    </source>
</evidence>
<proteinExistence type="predicted"/>